<keyword evidence="8" id="KW-1133">Transmembrane helix</keyword>
<keyword evidence="4 7" id="KW-0645">Protease</keyword>
<feature type="transmembrane region" description="Helical" evidence="8">
    <location>
        <begin position="448"/>
        <end position="474"/>
    </location>
</feature>
<dbReference type="AlphaFoldDB" id="Q55477"/>
<dbReference type="InterPro" id="IPR015500">
    <property type="entry name" value="Peptidase_S8_subtilisin-rel"/>
</dbReference>
<accession>Q55477</accession>
<feature type="transmembrane region" description="Helical" evidence="8">
    <location>
        <begin position="532"/>
        <end position="551"/>
    </location>
</feature>
<dbReference type="EnsemblBacteria" id="BAA10823">
    <property type="protein sequence ID" value="BAA10823"/>
    <property type="gene ID" value="BAA10823"/>
</dbReference>
<evidence type="ECO:0000256" key="5">
    <source>
        <dbReference type="ARBA" id="ARBA00022801"/>
    </source>
</evidence>
<dbReference type="FunFam" id="3.40.50.200:FF:000017">
    <property type="entry name" value="Intracellular serine protease"/>
    <property type="match status" value="1"/>
</dbReference>
<sequence length="613" mass="65879">MIKRFFLTILFFAGLWFALNLYLQHHGLAHRGNYDSLIINFRNDIPTQTLTADIQAIDGKLEKTVDFNSIFSIKDYVYTVKGDGEDLKRLRRSPLMKEVDYVEPNYVYQALEVPNDPEYSKQWNLRAIAMESAWDGSKGEGVTVAVIDTGVTRVPDLRQTQFVTGYNFVDDNRDTTDYNGHGTHVAGTIAQATNNEYGVAGIAPKAKIMPLKVLGDNGGGTVADIAEAIIYAADNGASVINMSLGGGGESKTLADAIDYAYSKGVVIIAAAGNEGQNAAAYPGRYPKVISVAATDATGNKADYSNYGAGVDIAAPGGSTDGKDGKILQETIDPDTREPVLMGFQGTSMAAPHVAGTAALIQSVQLQQAKVGLSTRAAENLTIAEVSEPEMVLKILKASARSVPNDSLNYYGAGHVNAGEAVKQAQQGEISFRDFMRWLRDNGYLNPIFWFDGGAVAFLPKLAMVLGSYLLVLLLRIYLPLQFTWPFNWGLIFGSSGLFFLQGLYIFDLPQWPFRAMGSSLPELGNSLPGTGLLNPFFASALIPIVLLLLLLGNPSGKQWSLGVCFGVTVFLLISAFLGTPLWLIGTGSTAIAFLVVNALICLGLGSLAAKGEH</sequence>
<dbReference type="InterPro" id="IPR023828">
    <property type="entry name" value="Peptidase_S8_Ser-AS"/>
</dbReference>
<evidence type="ECO:0000256" key="1">
    <source>
        <dbReference type="ARBA" id="ARBA00004613"/>
    </source>
</evidence>
<dbReference type="CDD" id="cd07484">
    <property type="entry name" value="Peptidases_S8_Thermitase_like"/>
    <property type="match status" value="1"/>
</dbReference>
<proteinExistence type="inferred from homology"/>
<evidence type="ECO:0000256" key="3">
    <source>
        <dbReference type="ARBA" id="ARBA00022525"/>
    </source>
</evidence>
<keyword evidence="8" id="KW-0472">Membrane</keyword>
<feature type="active site" description="Charge relay system" evidence="7">
    <location>
        <position position="181"/>
    </location>
</feature>
<dbReference type="PROSITE" id="PS51892">
    <property type="entry name" value="SUBTILASE"/>
    <property type="match status" value="1"/>
</dbReference>
<gene>
    <name evidence="11" type="ordered locus">slr0535</name>
</gene>
<feature type="transmembrane region" description="Helical" evidence="8">
    <location>
        <begin position="590"/>
        <end position="609"/>
    </location>
</feature>
<dbReference type="GO" id="GO:0006508">
    <property type="term" value="P:proteolysis"/>
    <property type="evidence" value="ECO:0007669"/>
    <property type="project" value="UniProtKB-KW"/>
</dbReference>
<evidence type="ECO:0000256" key="8">
    <source>
        <dbReference type="SAM" id="Phobius"/>
    </source>
</evidence>
<dbReference type="Pfam" id="PF19366">
    <property type="entry name" value="DUF5942"/>
    <property type="match status" value="1"/>
</dbReference>
<dbReference type="Gene3D" id="3.40.50.200">
    <property type="entry name" value="Peptidase S8/S53 domain"/>
    <property type="match status" value="1"/>
</dbReference>
<dbReference type="PhylomeDB" id="Q55477"/>
<feature type="domain" description="Peptidase S8/S53" evidence="9">
    <location>
        <begin position="139"/>
        <end position="380"/>
    </location>
</feature>
<dbReference type="EMBL" id="BA000022">
    <property type="protein sequence ID" value="BAA10823.1"/>
    <property type="molecule type" value="Genomic_DNA"/>
</dbReference>
<organism evidence="11 12">
    <name type="scientific">Synechocystis sp. (strain ATCC 27184 / PCC 6803 / Kazusa)</name>
    <dbReference type="NCBI Taxonomy" id="1111708"/>
    <lineage>
        <taxon>Bacteria</taxon>
        <taxon>Bacillati</taxon>
        <taxon>Cyanobacteriota</taxon>
        <taxon>Cyanophyceae</taxon>
        <taxon>Synechococcales</taxon>
        <taxon>Merismopediaceae</taxon>
        <taxon>Synechocystis</taxon>
    </lineage>
</organism>
<feature type="active site" description="Charge relay system" evidence="7">
    <location>
        <position position="148"/>
    </location>
</feature>
<dbReference type="GO" id="GO:0005576">
    <property type="term" value="C:extracellular region"/>
    <property type="evidence" value="ECO:0007669"/>
    <property type="project" value="UniProtKB-SubCell"/>
</dbReference>
<dbReference type="PIR" id="S75976">
    <property type="entry name" value="S75976"/>
</dbReference>
<keyword evidence="12" id="KW-1185">Reference proteome</keyword>
<dbReference type="SUPFAM" id="SSF52743">
    <property type="entry name" value="Subtilisin-like"/>
    <property type="match status" value="1"/>
</dbReference>
<dbReference type="InterPro" id="IPR045986">
    <property type="entry name" value="DUF5942"/>
</dbReference>
<evidence type="ECO:0000256" key="7">
    <source>
        <dbReference type="PROSITE-ProRule" id="PRU01240"/>
    </source>
</evidence>
<dbReference type="InterPro" id="IPR036852">
    <property type="entry name" value="Peptidase_S8/S53_dom_sf"/>
</dbReference>
<dbReference type="InterPro" id="IPR017295">
    <property type="entry name" value="Pept_S8A_subtilisin_cyanobac-1"/>
</dbReference>
<feature type="transmembrane region" description="Helical" evidence="8">
    <location>
        <begin position="486"/>
        <end position="506"/>
    </location>
</feature>
<dbReference type="InterPro" id="IPR050131">
    <property type="entry name" value="Peptidase_S8_subtilisin-like"/>
</dbReference>
<keyword evidence="3" id="KW-0964">Secreted</keyword>
<evidence type="ECO:0000313" key="11">
    <source>
        <dbReference type="EMBL" id="BAA10823.1"/>
    </source>
</evidence>
<keyword evidence="8" id="KW-0812">Transmembrane</keyword>
<dbReference type="InterPro" id="IPR000209">
    <property type="entry name" value="Peptidase_S8/S53_dom"/>
</dbReference>
<evidence type="ECO:0000256" key="2">
    <source>
        <dbReference type="ARBA" id="ARBA00011073"/>
    </source>
</evidence>
<dbReference type="PROSITE" id="PS00138">
    <property type="entry name" value="SUBTILASE_SER"/>
    <property type="match status" value="1"/>
</dbReference>
<evidence type="ECO:0000259" key="10">
    <source>
        <dbReference type="Pfam" id="PF19366"/>
    </source>
</evidence>
<comment type="subcellular location">
    <subcellularLocation>
        <location evidence="1">Secreted</location>
    </subcellularLocation>
</comment>
<dbReference type="PIRSF" id="PIRSF037851">
    <property type="entry name" value="Subtilisin_cyano"/>
    <property type="match status" value="1"/>
</dbReference>
<dbReference type="PRINTS" id="PR00723">
    <property type="entry name" value="SUBTILISIN"/>
</dbReference>
<dbReference type="STRING" id="1148.gene:10500327"/>
<evidence type="ECO:0000256" key="6">
    <source>
        <dbReference type="ARBA" id="ARBA00022825"/>
    </source>
</evidence>
<feature type="active site" description="Charge relay system" evidence="7">
    <location>
        <position position="347"/>
    </location>
</feature>
<dbReference type="KEGG" id="syn:slr0535"/>
<evidence type="ECO:0000313" key="12">
    <source>
        <dbReference type="Proteomes" id="UP000001425"/>
    </source>
</evidence>
<feature type="domain" description="DUF5942" evidence="10">
    <location>
        <begin position="426"/>
        <end position="612"/>
    </location>
</feature>
<dbReference type="PaxDb" id="1148-1001336"/>
<dbReference type="PANTHER" id="PTHR43806">
    <property type="entry name" value="PEPTIDASE S8"/>
    <property type="match status" value="1"/>
</dbReference>
<dbReference type="GO" id="GO:0004252">
    <property type="term" value="F:serine-type endopeptidase activity"/>
    <property type="evidence" value="ECO:0000318"/>
    <property type="project" value="GO_Central"/>
</dbReference>
<reference evidence="11 12" key="1">
    <citation type="journal article" date="1995" name="DNA Res.">
        <title>Sequence analysis of the genome of the unicellular cyanobacterium Synechocystis sp. strain PCC6803. I. Sequence features in the 1 Mb region from map positions 64% to 92% of the genome.</title>
        <authorList>
            <person name="Kaneko T."/>
            <person name="Tanaka A."/>
            <person name="Sato S."/>
            <person name="Kotani H."/>
            <person name="Sazuka T."/>
            <person name="Miyajima N."/>
            <person name="Sugiura M."/>
            <person name="Tabata S."/>
        </authorList>
    </citation>
    <scope>NUCLEOTIDE SEQUENCE [LARGE SCALE GENOMIC DNA]</scope>
    <source>
        <strain evidence="12">ATCC 27184 / PCC 6803 / Kazusa</strain>
    </source>
</reference>
<feature type="transmembrane region" description="Helical" evidence="8">
    <location>
        <begin position="563"/>
        <end position="584"/>
    </location>
</feature>
<comment type="similarity">
    <text evidence="2 7">Belongs to the peptidase S8 family.</text>
</comment>
<dbReference type="eggNOG" id="COG1404">
    <property type="taxonomic scope" value="Bacteria"/>
</dbReference>
<evidence type="ECO:0000259" key="9">
    <source>
        <dbReference type="Pfam" id="PF00082"/>
    </source>
</evidence>
<protein>
    <submittedName>
        <fullName evidence="11">Serine proteinase</fullName>
    </submittedName>
</protein>
<dbReference type="InterPro" id="IPR034084">
    <property type="entry name" value="Thermitase-like_dom"/>
</dbReference>
<evidence type="ECO:0000256" key="4">
    <source>
        <dbReference type="ARBA" id="ARBA00022670"/>
    </source>
</evidence>
<name>Q55477_SYNY3</name>
<dbReference type="FunCoup" id="Q55477">
    <property type="interactions" value="173"/>
</dbReference>
<keyword evidence="5 7" id="KW-0378">Hydrolase</keyword>
<reference evidence="11 12" key="2">
    <citation type="journal article" date="1996" name="DNA Res.">
        <title>Sequence analysis of the genome of the unicellular cyanobacterium Synechocystis sp. strain PCC6803. II. Sequence determination of the entire genome and assignment of potential protein-coding regions.</title>
        <authorList>
            <person name="Kaneko T."/>
            <person name="Sato S."/>
            <person name="Kotani H."/>
            <person name="Tanaka A."/>
            <person name="Asamizu E."/>
            <person name="Nakamura Y."/>
            <person name="Miyajima N."/>
            <person name="Hirosawa M."/>
            <person name="Sugiura M."/>
            <person name="Sasamoto S."/>
            <person name="Kimura T."/>
            <person name="Hosouchi T."/>
            <person name="Matsuno A."/>
            <person name="Muraki A."/>
            <person name="Nakazaki N."/>
            <person name="Naruo K."/>
            <person name="Okumura S."/>
            <person name="Shimpo S."/>
            <person name="Takeuchi C."/>
            <person name="Wada T."/>
            <person name="Watanabe A."/>
            <person name="Yamada M."/>
            <person name="Yasuda M."/>
            <person name="Tabata S."/>
        </authorList>
    </citation>
    <scope>NUCLEOTIDE SEQUENCE [LARGE SCALE GENOMIC DNA]</scope>
    <source>
        <strain evidence="12">ATCC 27184 / PCC 6803 / Kazusa</strain>
    </source>
</reference>
<dbReference type="IntAct" id="Q55477">
    <property type="interactions" value="1"/>
</dbReference>
<dbReference type="Pfam" id="PF00082">
    <property type="entry name" value="Peptidase_S8"/>
    <property type="match status" value="1"/>
</dbReference>
<dbReference type="PANTHER" id="PTHR43806:SF11">
    <property type="entry name" value="CEREVISIN-RELATED"/>
    <property type="match status" value="1"/>
</dbReference>
<dbReference type="InParanoid" id="Q55477"/>
<dbReference type="Proteomes" id="UP000001425">
    <property type="component" value="Chromosome"/>
</dbReference>
<keyword evidence="6 7" id="KW-0720">Serine protease</keyword>